<keyword evidence="3" id="KW-1003">Cell membrane</keyword>
<dbReference type="EMBL" id="CP036313">
    <property type="protein sequence ID" value="QBH13374.1"/>
    <property type="molecule type" value="Genomic_DNA"/>
</dbReference>
<protein>
    <submittedName>
        <fullName evidence="10">ABC transporter permease</fullName>
    </submittedName>
</protein>
<feature type="domain" description="ABC transmembrane type-1" evidence="8">
    <location>
        <begin position="76"/>
        <end position="269"/>
    </location>
</feature>
<dbReference type="PANTHER" id="PTHR43386">
    <property type="entry name" value="OLIGOPEPTIDE TRANSPORT SYSTEM PERMEASE PROTEIN APPC"/>
    <property type="match status" value="1"/>
</dbReference>
<gene>
    <name evidence="10" type="ORF">DO021_18835</name>
    <name evidence="9" type="ORF">EYB58_10850</name>
</gene>
<dbReference type="Proteomes" id="UP000248798">
    <property type="component" value="Unassembled WGS sequence"/>
</dbReference>
<dbReference type="OrthoDB" id="9783218at2"/>
<evidence type="ECO:0000256" key="7">
    <source>
        <dbReference type="RuleBase" id="RU363032"/>
    </source>
</evidence>
<dbReference type="PROSITE" id="PS50928">
    <property type="entry name" value="ABC_TM1"/>
    <property type="match status" value="1"/>
</dbReference>
<proteinExistence type="inferred from homology"/>
<reference evidence="10 11" key="1">
    <citation type="submission" date="2018-06" db="EMBL/GenBank/DDBJ databases">
        <title>Complete Genome Sequence of Desulfobacter hydrogenophilus (DSM3380).</title>
        <authorList>
            <person name="Marietou A."/>
            <person name="Schreiber L."/>
            <person name="Marshall I."/>
            <person name="Jorgensen B."/>
        </authorList>
    </citation>
    <scope>NUCLEOTIDE SEQUENCE [LARGE SCALE GENOMIC DNA]</scope>
    <source>
        <strain evidence="10 11">DSM 3380</strain>
    </source>
</reference>
<dbReference type="Gene3D" id="1.10.3720.10">
    <property type="entry name" value="MetI-like"/>
    <property type="match status" value="1"/>
</dbReference>
<keyword evidence="12" id="KW-1185">Reference proteome</keyword>
<dbReference type="InterPro" id="IPR035906">
    <property type="entry name" value="MetI-like_sf"/>
</dbReference>
<keyword evidence="4 7" id="KW-0812">Transmembrane</keyword>
<comment type="similarity">
    <text evidence="7">Belongs to the binding-protein-dependent transport system permease family.</text>
</comment>
<evidence type="ECO:0000256" key="1">
    <source>
        <dbReference type="ARBA" id="ARBA00004651"/>
    </source>
</evidence>
<evidence type="ECO:0000256" key="6">
    <source>
        <dbReference type="ARBA" id="ARBA00023136"/>
    </source>
</evidence>
<accession>A0A328FAR1</accession>
<keyword evidence="5 7" id="KW-1133">Transmembrane helix</keyword>
<dbReference type="SUPFAM" id="SSF161098">
    <property type="entry name" value="MetI-like"/>
    <property type="match status" value="1"/>
</dbReference>
<evidence type="ECO:0000256" key="4">
    <source>
        <dbReference type="ARBA" id="ARBA00022692"/>
    </source>
</evidence>
<dbReference type="CDD" id="cd06261">
    <property type="entry name" value="TM_PBP2"/>
    <property type="match status" value="1"/>
</dbReference>
<name>A0A328FAR1_9BACT</name>
<evidence type="ECO:0000313" key="11">
    <source>
        <dbReference type="Proteomes" id="UP000248798"/>
    </source>
</evidence>
<dbReference type="AlphaFoldDB" id="A0A328FAR1"/>
<evidence type="ECO:0000313" key="9">
    <source>
        <dbReference type="EMBL" id="QBH13374.1"/>
    </source>
</evidence>
<feature type="transmembrane region" description="Helical" evidence="7">
    <location>
        <begin position="125"/>
        <end position="152"/>
    </location>
</feature>
<evidence type="ECO:0000256" key="3">
    <source>
        <dbReference type="ARBA" id="ARBA00022475"/>
    </source>
</evidence>
<feature type="transmembrane region" description="Helical" evidence="7">
    <location>
        <begin position="20"/>
        <end position="38"/>
    </location>
</feature>
<comment type="subcellular location">
    <subcellularLocation>
        <location evidence="1 7">Cell membrane</location>
        <topology evidence="1 7">Multi-pass membrane protein</topology>
    </subcellularLocation>
</comment>
<evidence type="ECO:0000313" key="10">
    <source>
        <dbReference type="EMBL" id="RAM00502.1"/>
    </source>
</evidence>
<keyword evidence="2 7" id="KW-0813">Transport</keyword>
<dbReference type="InterPro" id="IPR050366">
    <property type="entry name" value="BP-dependent_transpt_permease"/>
</dbReference>
<organism evidence="10 11">
    <name type="scientific">Desulfobacter hydrogenophilus</name>
    <dbReference type="NCBI Taxonomy" id="2291"/>
    <lineage>
        <taxon>Bacteria</taxon>
        <taxon>Pseudomonadati</taxon>
        <taxon>Thermodesulfobacteriota</taxon>
        <taxon>Desulfobacteria</taxon>
        <taxon>Desulfobacterales</taxon>
        <taxon>Desulfobacteraceae</taxon>
        <taxon>Desulfobacter</taxon>
    </lineage>
</organism>
<evidence type="ECO:0000256" key="5">
    <source>
        <dbReference type="ARBA" id="ARBA00022989"/>
    </source>
</evidence>
<keyword evidence="6 7" id="KW-0472">Membrane</keyword>
<dbReference type="EMBL" id="QLNI01000046">
    <property type="protein sequence ID" value="RAM00502.1"/>
    <property type="molecule type" value="Genomic_DNA"/>
</dbReference>
<feature type="transmembrane region" description="Helical" evidence="7">
    <location>
        <begin position="247"/>
        <end position="268"/>
    </location>
</feature>
<dbReference type="GO" id="GO:0005886">
    <property type="term" value="C:plasma membrane"/>
    <property type="evidence" value="ECO:0007669"/>
    <property type="project" value="UniProtKB-SubCell"/>
</dbReference>
<dbReference type="RefSeq" id="WP_111959545.1">
    <property type="nucleotide sequence ID" value="NZ_CP036313.1"/>
</dbReference>
<dbReference type="GO" id="GO:0055085">
    <property type="term" value="P:transmembrane transport"/>
    <property type="evidence" value="ECO:0007669"/>
    <property type="project" value="InterPro"/>
</dbReference>
<evidence type="ECO:0000256" key="2">
    <source>
        <dbReference type="ARBA" id="ARBA00022448"/>
    </source>
</evidence>
<dbReference type="PANTHER" id="PTHR43386:SF1">
    <property type="entry name" value="D,D-DIPEPTIDE TRANSPORT SYSTEM PERMEASE PROTEIN DDPC-RELATED"/>
    <property type="match status" value="1"/>
</dbReference>
<dbReference type="Proteomes" id="UP000293902">
    <property type="component" value="Chromosome"/>
</dbReference>
<sequence>MSFTSLSALFSRMTPSGRAGAFILGAIIFLALAAPLVCSHSHQQMSGPALIPPGPEHIMGTDELGVDLWAQICHGARISLIVGLGTAVAAGLGGGIAGIVSGYAGGLTDIIIMRMVDVLLVLPDLPVMIVLAAFFGPSLLSIVLVLSCFSWVHTARIVRSRVLALKQRQYIRAAELNGASAFYLIRRHFLPEVFPLAAVSMIRLTGRAIVAEAGLSFLGLGDPTSGSWGLMLHHATSFPGIYYTRFWQWWLVFPWLSLTLMVVSLALVSRDMEKIADPRLGKRS</sequence>
<feature type="transmembrane region" description="Helical" evidence="7">
    <location>
        <begin position="80"/>
        <end position="105"/>
    </location>
</feature>
<evidence type="ECO:0000259" key="8">
    <source>
        <dbReference type="PROSITE" id="PS50928"/>
    </source>
</evidence>
<reference evidence="9 12" key="2">
    <citation type="submission" date="2019-02" db="EMBL/GenBank/DDBJ databases">
        <title>Complete genome sequence of Desulfobacter hydrogenophilus AcRS1.</title>
        <authorList>
            <person name="Marietou A."/>
            <person name="Lund M.B."/>
            <person name="Marshall I.P.G."/>
            <person name="Schreiber L."/>
            <person name="Jorgensen B."/>
        </authorList>
    </citation>
    <scope>NUCLEOTIDE SEQUENCE [LARGE SCALE GENOMIC DNA]</scope>
    <source>
        <strain evidence="9 12">AcRS1</strain>
    </source>
</reference>
<dbReference type="InterPro" id="IPR000515">
    <property type="entry name" value="MetI-like"/>
</dbReference>
<evidence type="ECO:0000313" key="12">
    <source>
        <dbReference type="Proteomes" id="UP000293902"/>
    </source>
</evidence>
<dbReference type="Pfam" id="PF00528">
    <property type="entry name" value="BPD_transp_1"/>
    <property type="match status" value="1"/>
</dbReference>